<accession>A0A164JL45</accession>
<keyword evidence="3" id="KW-1185">Reference proteome</keyword>
<feature type="region of interest" description="Disordered" evidence="1">
    <location>
        <begin position="1"/>
        <end position="57"/>
    </location>
</feature>
<feature type="non-terminal residue" evidence="2">
    <location>
        <position position="175"/>
    </location>
</feature>
<organism evidence="2 3">
    <name type="scientific">Daphnia magna</name>
    <dbReference type="NCBI Taxonomy" id="35525"/>
    <lineage>
        <taxon>Eukaryota</taxon>
        <taxon>Metazoa</taxon>
        <taxon>Ecdysozoa</taxon>
        <taxon>Arthropoda</taxon>
        <taxon>Crustacea</taxon>
        <taxon>Branchiopoda</taxon>
        <taxon>Diplostraca</taxon>
        <taxon>Cladocera</taxon>
        <taxon>Anomopoda</taxon>
        <taxon>Daphniidae</taxon>
        <taxon>Daphnia</taxon>
    </lineage>
</organism>
<name>A0A164JL45_9CRUS</name>
<gene>
    <name evidence="2" type="ORF">APZ42_000504</name>
</gene>
<feature type="compositionally biased region" description="Polar residues" evidence="1">
    <location>
        <begin position="7"/>
        <end position="25"/>
    </location>
</feature>
<feature type="non-terminal residue" evidence="2">
    <location>
        <position position="1"/>
    </location>
</feature>
<comment type="caution">
    <text evidence="2">The sequence shown here is derived from an EMBL/GenBank/DDBJ whole genome shotgun (WGS) entry which is preliminary data.</text>
</comment>
<feature type="region of interest" description="Disordered" evidence="1">
    <location>
        <begin position="130"/>
        <end position="149"/>
    </location>
</feature>
<dbReference type="OrthoDB" id="6389633at2759"/>
<protein>
    <submittedName>
        <fullName evidence="2">Uncharacterized protein</fullName>
    </submittedName>
</protein>
<evidence type="ECO:0000256" key="1">
    <source>
        <dbReference type="SAM" id="MobiDB-lite"/>
    </source>
</evidence>
<dbReference type="Proteomes" id="UP000076858">
    <property type="component" value="Unassembled WGS sequence"/>
</dbReference>
<proteinExistence type="predicted"/>
<evidence type="ECO:0000313" key="3">
    <source>
        <dbReference type="Proteomes" id="UP000076858"/>
    </source>
</evidence>
<dbReference type="EMBL" id="LRGB01004345">
    <property type="protein sequence ID" value="KZS02452.1"/>
    <property type="molecule type" value="Genomic_DNA"/>
</dbReference>
<dbReference type="AlphaFoldDB" id="A0A164JL45"/>
<evidence type="ECO:0000313" key="2">
    <source>
        <dbReference type="EMBL" id="KZS02452.1"/>
    </source>
</evidence>
<reference evidence="2 3" key="1">
    <citation type="submission" date="2016-03" db="EMBL/GenBank/DDBJ databases">
        <title>EvidentialGene: Evidence-directed Construction of Genes on Genomes.</title>
        <authorList>
            <person name="Gilbert D.G."/>
            <person name="Choi J.-H."/>
            <person name="Mockaitis K."/>
            <person name="Colbourne J."/>
            <person name="Pfrender M."/>
        </authorList>
    </citation>
    <scope>NUCLEOTIDE SEQUENCE [LARGE SCALE GENOMIC DNA]</scope>
    <source>
        <strain evidence="2 3">Xinb3</strain>
        <tissue evidence="2">Complete organism</tissue>
    </source>
</reference>
<sequence>VARNISPERQSSHEGSNVSSTLESNHASDDEENSHSTVHRKKSDQAGFHSGKTRDEDKDVEVEGSCWYNRCCFSFFTFDPELMESKPKDNDNIRGNCKKCLKPCSGQVRSTTNWVRHIKQHPDLYDDYKKKKKERKQARDSVTVSSKTVAARKKRVAVRQSLLNFSSSKAPSKLS</sequence>